<dbReference type="EMBL" id="FNIA01000006">
    <property type="protein sequence ID" value="SDM69929.1"/>
    <property type="molecule type" value="Genomic_DNA"/>
</dbReference>
<evidence type="ECO:0000313" key="2">
    <source>
        <dbReference type="Proteomes" id="UP000199370"/>
    </source>
</evidence>
<evidence type="ECO:0008006" key="3">
    <source>
        <dbReference type="Google" id="ProtNLM"/>
    </source>
</evidence>
<protein>
    <recommendedName>
        <fullName evidence="3">Tat (Twin-arginine translocation) pathway signal sequence</fullName>
    </recommendedName>
</protein>
<reference evidence="1 2" key="1">
    <citation type="submission" date="2016-10" db="EMBL/GenBank/DDBJ databases">
        <authorList>
            <person name="de Groot N.N."/>
        </authorList>
    </citation>
    <scope>NUCLEOTIDE SEQUENCE [LARGE SCALE GENOMIC DNA]</scope>
    <source>
        <strain evidence="2">EB21,IBRC-M 10013,KCTC 4048</strain>
    </source>
</reference>
<keyword evidence="2" id="KW-1185">Reference proteome</keyword>
<evidence type="ECO:0000313" key="1">
    <source>
        <dbReference type="EMBL" id="SDM69929.1"/>
    </source>
</evidence>
<organism evidence="1 2">
    <name type="scientific">Haloarchaeobius iranensis</name>
    <dbReference type="NCBI Taxonomy" id="996166"/>
    <lineage>
        <taxon>Archaea</taxon>
        <taxon>Methanobacteriati</taxon>
        <taxon>Methanobacteriota</taxon>
        <taxon>Stenosarchaea group</taxon>
        <taxon>Halobacteria</taxon>
        <taxon>Halobacteriales</taxon>
        <taxon>Halorubellaceae</taxon>
        <taxon>Haloarchaeobius</taxon>
    </lineage>
</organism>
<sequence length="412" mass="46017">MPSRRQFLGATAVVATAGCLGSFDTGDSESDGTPTTTAALATGERTRGEADRLTFEKTVTADRYEYVESNDTVRYPATTSGWDDPEYGYEPFDEWVRVQCAEARVEAVFDRLDRGLESTAHVSVGFGRDPGSEEFSVFAEHQTYRDDAGTVVAEPDVPVGALVVETPHRVDAHVEFAERSGSRSFPVFVRRAVLDETWIETDESSAYCSRRCLMNITVGKNMPSRRTFLASVGTVVTLTTGCLTTLDSGGTPTTFEPGHRVRAEGEPVTTETEIEDPELEYIESNDTVRYPEKKSGETIVEYGFISFDEWAHNESWHLARDAVVNQFRPPLSDREYIYVSSEEEPNEQEDVVVHHVTVQEESDETVHEPEVGFFRLLSETPRTVTATVQFAGRGVTNEHRVFVKRYSQNDNE</sequence>
<accession>A0A1G9VCM8</accession>
<dbReference type="InterPro" id="IPR006311">
    <property type="entry name" value="TAT_signal"/>
</dbReference>
<proteinExistence type="predicted"/>
<name>A0A1G9VCM8_9EURY</name>
<dbReference type="PROSITE" id="PS51257">
    <property type="entry name" value="PROKAR_LIPOPROTEIN"/>
    <property type="match status" value="1"/>
</dbReference>
<dbReference type="AlphaFoldDB" id="A0A1G9VCM8"/>
<dbReference type="Proteomes" id="UP000199370">
    <property type="component" value="Unassembled WGS sequence"/>
</dbReference>
<dbReference type="RefSeq" id="WP_089732245.1">
    <property type="nucleotide sequence ID" value="NZ_FNIA01000006.1"/>
</dbReference>
<gene>
    <name evidence="1" type="ORF">SAMN05192554_10638</name>
</gene>
<dbReference type="OrthoDB" id="275796at2157"/>
<dbReference type="PROSITE" id="PS51318">
    <property type="entry name" value="TAT"/>
    <property type="match status" value="1"/>
</dbReference>